<dbReference type="Pfam" id="PF15890">
    <property type="entry name" value="Peptidase_Mx1"/>
    <property type="match status" value="1"/>
</dbReference>
<dbReference type="AlphaFoldDB" id="A0A9Q5GPK5"/>
<name>A0A9Q5GPK5_9BACT</name>
<proteinExistence type="predicted"/>
<dbReference type="InterPro" id="IPR030890">
    <property type="entry name" value="LP_HExxH_w_TonB"/>
</dbReference>
<gene>
    <name evidence="1" type="ORF">ECE50_003275</name>
</gene>
<evidence type="ECO:0008006" key="3">
    <source>
        <dbReference type="Google" id="ProtNLM"/>
    </source>
</evidence>
<evidence type="ECO:0000313" key="2">
    <source>
        <dbReference type="Proteomes" id="UP000281028"/>
    </source>
</evidence>
<evidence type="ECO:0000313" key="1">
    <source>
        <dbReference type="EMBL" id="NSL85837.1"/>
    </source>
</evidence>
<sequence length="294" mass="33059">MNKLKILLLLMLITIQPACNKKDNLNVPLNGLGGDTWVKSPIDKWLYDSLTVPLNIEVKYKWDQSEFDMAYTLVPPAEAMVIPTAQAVLRMWIEPYNKEAGTELFMKQYASKVLVLSGSPAVNSDGSSVQGLAEGGLKILLFSINSFNQKDSAGVYDMAHLLHHEFTHILNQQKAYPITYKSVTPDGYTGGWTVAKENPLSLGYISNYARKEPGEDIAEMVSWMMVLGKAGYEDRLTRFLASATQVNRAQYTDGVNKLRQKEALIVQYFRDSYNLDFYSLQSRVQAALKAIIRK</sequence>
<dbReference type="RefSeq" id="WP_158631499.1">
    <property type="nucleotide sequence ID" value="NZ_JAABOK010000008.1"/>
</dbReference>
<dbReference type="Proteomes" id="UP000281028">
    <property type="component" value="Unassembled WGS sequence"/>
</dbReference>
<dbReference type="OrthoDB" id="1113652at2"/>
<dbReference type="NCBIfam" id="TIGR04549">
    <property type="entry name" value="LP_HExxH_w_tonB"/>
    <property type="match status" value="1"/>
</dbReference>
<comment type="caution">
    <text evidence="1">The sequence shown here is derived from an EMBL/GenBank/DDBJ whole genome shotgun (WGS) entry which is preliminary data.</text>
</comment>
<protein>
    <recommendedName>
        <fullName evidence="3">Substrate import-associated zinc metallohydrolase lipoprotein</fullName>
    </recommendedName>
</protein>
<reference evidence="1" key="1">
    <citation type="submission" date="2020-05" db="EMBL/GenBank/DDBJ databases">
        <title>Chitinophaga laudate sp. nov., isolated from a tropical peat swamp.</title>
        <authorList>
            <person name="Goh C.B.S."/>
            <person name="Lee M.S."/>
            <person name="Parimannan S."/>
            <person name="Pasbakhsh P."/>
            <person name="Yule C.M."/>
            <person name="Rajandas H."/>
            <person name="Loke S."/>
            <person name="Croft L."/>
            <person name="Tan J.B.L."/>
        </authorList>
    </citation>
    <scope>NUCLEOTIDE SEQUENCE</scope>
    <source>
        <strain evidence="1">Mgbs1</strain>
    </source>
</reference>
<dbReference type="Gene3D" id="3.40.390.70">
    <property type="match status" value="1"/>
</dbReference>
<organism evidence="1 2">
    <name type="scientific">Chitinophaga solisilvae</name>
    <dbReference type="NCBI Taxonomy" id="1233460"/>
    <lineage>
        <taxon>Bacteria</taxon>
        <taxon>Pseudomonadati</taxon>
        <taxon>Bacteroidota</taxon>
        <taxon>Chitinophagia</taxon>
        <taxon>Chitinophagales</taxon>
        <taxon>Chitinophagaceae</taxon>
        <taxon>Chitinophaga</taxon>
    </lineage>
</organism>
<accession>A0A9Q5GPK5</accession>
<dbReference type="EMBL" id="RIAR02000001">
    <property type="protein sequence ID" value="NSL85837.1"/>
    <property type="molecule type" value="Genomic_DNA"/>
</dbReference>
<keyword evidence="2" id="KW-1185">Reference proteome</keyword>